<sequence>MARATRPPRNGRSLQLHPCFGSGISDGTSDPVPGLDQKH</sequence>
<comment type="caution">
    <text evidence="2">The sequence shown here is derived from an EMBL/GenBank/DDBJ whole genome shotgun (WGS) entry which is preliminary data.</text>
</comment>
<dbReference type="AlphaFoldDB" id="A0A1R3JUA6"/>
<evidence type="ECO:0000313" key="2">
    <source>
        <dbReference type="EMBL" id="OMO98426.1"/>
    </source>
</evidence>
<evidence type="ECO:0000313" key="3">
    <source>
        <dbReference type="Proteomes" id="UP000187203"/>
    </source>
</evidence>
<feature type="region of interest" description="Disordered" evidence="1">
    <location>
        <begin position="1"/>
        <end position="39"/>
    </location>
</feature>
<protein>
    <submittedName>
        <fullName evidence="2">Uncharacterized protein</fullName>
    </submittedName>
</protein>
<organism evidence="2 3">
    <name type="scientific">Corchorus olitorius</name>
    <dbReference type="NCBI Taxonomy" id="93759"/>
    <lineage>
        <taxon>Eukaryota</taxon>
        <taxon>Viridiplantae</taxon>
        <taxon>Streptophyta</taxon>
        <taxon>Embryophyta</taxon>
        <taxon>Tracheophyta</taxon>
        <taxon>Spermatophyta</taxon>
        <taxon>Magnoliopsida</taxon>
        <taxon>eudicotyledons</taxon>
        <taxon>Gunneridae</taxon>
        <taxon>Pentapetalae</taxon>
        <taxon>rosids</taxon>
        <taxon>malvids</taxon>
        <taxon>Malvales</taxon>
        <taxon>Malvaceae</taxon>
        <taxon>Grewioideae</taxon>
        <taxon>Apeibeae</taxon>
        <taxon>Corchorus</taxon>
    </lineage>
</organism>
<evidence type="ECO:0000256" key="1">
    <source>
        <dbReference type="SAM" id="MobiDB-lite"/>
    </source>
</evidence>
<gene>
    <name evidence="2" type="ORF">COLO4_13907</name>
</gene>
<dbReference type="Proteomes" id="UP000187203">
    <property type="component" value="Unassembled WGS sequence"/>
</dbReference>
<reference evidence="3" key="1">
    <citation type="submission" date="2013-09" db="EMBL/GenBank/DDBJ databases">
        <title>Corchorus olitorius genome sequencing.</title>
        <authorList>
            <person name="Alam M."/>
            <person name="Haque M.S."/>
            <person name="Islam M.S."/>
            <person name="Emdad E.M."/>
            <person name="Islam M.M."/>
            <person name="Ahmed B."/>
            <person name="Halim A."/>
            <person name="Hossen Q.M.M."/>
            <person name="Hossain M.Z."/>
            <person name="Ahmed R."/>
            <person name="Khan M.M."/>
            <person name="Islam R."/>
            <person name="Rashid M.M."/>
            <person name="Khan S.A."/>
            <person name="Rahman M.S."/>
            <person name="Alam M."/>
            <person name="Yahiya A.S."/>
            <person name="Khan M.S."/>
            <person name="Azam M.S."/>
            <person name="Haque T."/>
            <person name="Lashkar M.Z.H."/>
            <person name="Akhand A.I."/>
            <person name="Morshed G."/>
            <person name="Roy S."/>
            <person name="Uddin K.S."/>
            <person name="Rabeya T."/>
            <person name="Hossain A.S."/>
            <person name="Chowdhury A."/>
            <person name="Snigdha A.R."/>
            <person name="Mortoza M.S."/>
            <person name="Matin S.A."/>
            <person name="Hoque S.M.E."/>
            <person name="Islam M.K."/>
            <person name="Roy D.K."/>
            <person name="Haider R."/>
            <person name="Moosa M.M."/>
            <person name="Elias S.M."/>
            <person name="Hasan A.M."/>
            <person name="Jahan S."/>
            <person name="Shafiuddin M."/>
            <person name="Mahmood N."/>
            <person name="Shommy N.S."/>
        </authorList>
    </citation>
    <scope>NUCLEOTIDE SEQUENCE [LARGE SCALE GENOMIC DNA]</scope>
    <source>
        <strain evidence="3">cv. O-4</strain>
    </source>
</reference>
<keyword evidence="3" id="KW-1185">Reference proteome</keyword>
<name>A0A1R3JUA6_9ROSI</name>
<accession>A0A1R3JUA6</accession>
<proteinExistence type="predicted"/>
<dbReference type="EMBL" id="AWUE01015336">
    <property type="protein sequence ID" value="OMO98426.1"/>
    <property type="molecule type" value="Genomic_DNA"/>
</dbReference>